<gene>
    <name evidence="1" type="ORF">MFFC18_44930</name>
</gene>
<dbReference type="Proteomes" id="UP000322214">
    <property type="component" value="Chromosome"/>
</dbReference>
<protein>
    <submittedName>
        <fullName evidence="1">Uncharacterized protein</fullName>
    </submittedName>
</protein>
<dbReference type="KEGG" id="mff:MFFC18_44930"/>
<name>A0A5B9PIT3_9BACT</name>
<proteinExistence type="predicted"/>
<organism evidence="1 2">
    <name type="scientific">Mariniblastus fucicola</name>
    <dbReference type="NCBI Taxonomy" id="980251"/>
    <lineage>
        <taxon>Bacteria</taxon>
        <taxon>Pseudomonadati</taxon>
        <taxon>Planctomycetota</taxon>
        <taxon>Planctomycetia</taxon>
        <taxon>Pirellulales</taxon>
        <taxon>Pirellulaceae</taxon>
        <taxon>Mariniblastus</taxon>
    </lineage>
</organism>
<keyword evidence="2" id="KW-1185">Reference proteome</keyword>
<dbReference type="RefSeq" id="WP_148619030.1">
    <property type="nucleotide sequence ID" value="NZ_CP042912.1"/>
</dbReference>
<dbReference type="AlphaFoldDB" id="A0A5B9PIT3"/>
<accession>A0A5B9PIT3</accession>
<reference evidence="1 2" key="1">
    <citation type="submission" date="2019-08" db="EMBL/GenBank/DDBJ databases">
        <title>Deep-cultivation of Planctomycetes and their phenomic and genomic characterization uncovers novel biology.</title>
        <authorList>
            <person name="Wiegand S."/>
            <person name="Jogler M."/>
            <person name="Boedeker C."/>
            <person name="Pinto D."/>
            <person name="Vollmers J."/>
            <person name="Rivas-Marin E."/>
            <person name="Kohn T."/>
            <person name="Peeters S.H."/>
            <person name="Heuer A."/>
            <person name="Rast P."/>
            <person name="Oberbeckmann S."/>
            <person name="Bunk B."/>
            <person name="Jeske O."/>
            <person name="Meyerdierks A."/>
            <person name="Storesund J.E."/>
            <person name="Kallscheuer N."/>
            <person name="Luecker S."/>
            <person name="Lage O.M."/>
            <person name="Pohl T."/>
            <person name="Merkel B.J."/>
            <person name="Hornburger P."/>
            <person name="Mueller R.-W."/>
            <person name="Bruemmer F."/>
            <person name="Labrenz M."/>
            <person name="Spormann A.M."/>
            <person name="Op den Camp H."/>
            <person name="Overmann J."/>
            <person name="Amann R."/>
            <person name="Jetten M.S.M."/>
            <person name="Mascher T."/>
            <person name="Medema M.H."/>
            <person name="Devos D.P."/>
            <person name="Kaster A.-K."/>
            <person name="Ovreas L."/>
            <person name="Rohde M."/>
            <person name="Galperin M.Y."/>
            <person name="Jogler C."/>
        </authorList>
    </citation>
    <scope>NUCLEOTIDE SEQUENCE [LARGE SCALE GENOMIC DNA]</scope>
    <source>
        <strain evidence="1 2">FC18</strain>
    </source>
</reference>
<sequence>MHASQLAQIGSWIAVHAPTLIFGNSEPQELVSVDYWTASKCRLQRWNAALQVFEEDLRDVENSHNPWPAITTVVEEIFVSEFLTRVWSAAVLAHDTYQESDELFGLAHSVHISHIEARNRAMRLLLGTQAMNEPEFDRLNLLRRKVERWTDLFLVRVTDVEIAKMFAFDESRVSDFHEEDEETSPVLQARRNQVLIASFAAELQQFQSQWAANPELNRKISSSLLACFPSDRFDSLGLPKSFGMVLLEKTQHDTQLLVDKLLELDDQSIEIESNDELFEAPHFQRRAFRS</sequence>
<dbReference type="OrthoDB" id="290892at2"/>
<evidence type="ECO:0000313" key="2">
    <source>
        <dbReference type="Proteomes" id="UP000322214"/>
    </source>
</evidence>
<dbReference type="EMBL" id="CP042912">
    <property type="protein sequence ID" value="QEG24572.1"/>
    <property type="molecule type" value="Genomic_DNA"/>
</dbReference>
<evidence type="ECO:0000313" key="1">
    <source>
        <dbReference type="EMBL" id="QEG24572.1"/>
    </source>
</evidence>